<dbReference type="SUPFAM" id="SSF46689">
    <property type="entry name" value="Homeodomain-like"/>
    <property type="match status" value="2"/>
</dbReference>
<accession>A0ABS9NKU1</accession>
<keyword evidence="1" id="KW-0805">Transcription regulation</keyword>
<dbReference type="InterPro" id="IPR009057">
    <property type="entry name" value="Homeodomain-like_sf"/>
</dbReference>
<dbReference type="InterPro" id="IPR018062">
    <property type="entry name" value="HTH_AraC-typ_CS"/>
</dbReference>
<dbReference type="SMART" id="SM00342">
    <property type="entry name" value="HTH_ARAC"/>
    <property type="match status" value="1"/>
</dbReference>
<dbReference type="Pfam" id="PF12833">
    <property type="entry name" value="HTH_18"/>
    <property type="match status" value="1"/>
</dbReference>
<dbReference type="Gene3D" id="1.10.10.60">
    <property type="entry name" value="Homeodomain-like"/>
    <property type="match status" value="2"/>
</dbReference>
<dbReference type="PANTHER" id="PTHR46796">
    <property type="entry name" value="HTH-TYPE TRANSCRIPTIONAL ACTIVATOR RHAS-RELATED"/>
    <property type="match status" value="1"/>
</dbReference>
<evidence type="ECO:0000259" key="4">
    <source>
        <dbReference type="PROSITE" id="PS01124"/>
    </source>
</evidence>
<dbReference type="PRINTS" id="PR00032">
    <property type="entry name" value="HTHARAC"/>
</dbReference>
<dbReference type="PROSITE" id="PS01124">
    <property type="entry name" value="HTH_ARAC_FAMILY_2"/>
    <property type="match status" value="1"/>
</dbReference>
<dbReference type="InterPro" id="IPR032783">
    <property type="entry name" value="AraC_lig"/>
</dbReference>
<dbReference type="InterPro" id="IPR020449">
    <property type="entry name" value="Tscrpt_reg_AraC-type_HTH"/>
</dbReference>
<protein>
    <submittedName>
        <fullName evidence="5">AraC family transcriptional regulator</fullName>
    </submittedName>
</protein>
<keyword evidence="3" id="KW-0804">Transcription</keyword>
<gene>
    <name evidence="5" type="ORF">MB824_01210</name>
</gene>
<dbReference type="PANTHER" id="PTHR46796:SF13">
    <property type="entry name" value="HTH-TYPE TRANSCRIPTIONAL ACTIVATOR RHAS"/>
    <property type="match status" value="1"/>
</dbReference>
<name>A0ABS9NKU1_9NEIS</name>
<evidence type="ECO:0000256" key="2">
    <source>
        <dbReference type="ARBA" id="ARBA00023125"/>
    </source>
</evidence>
<dbReference type="RefSeq" id="WP_238745158.1">
    <property type="nucleotide sequence ID" value="NZ_JAKOOW010000003.1"/>
</dbReference>
<feature type="domain" description="HTH araC/xylS-type" evidence="4">
    <location>
        <begin position="198"/>
        <end position="299"/>
    </location>
</feature>
<sequence length="311" mass="34118">MDVLDKLVELAQLAGSVDTQCLFQGAWYVRHEASRVRGVVHIVTRGSGWIKIDGENQARLLQQGDIVFFPRTAGHVLSSSAGCGNCEDTVESSRQGAFTVKSSSGEGGQMQLFCARFEYEQQAELIAGLPAMLRLHLDSPELCYLVEMLKGEAAGLRQGSTSVVNALSAVLLVLMLRAYLAQEGQELPDGVLKGWRDKRLRGLIQAVIEQPEKPWNVEDMAAEAKMSRAHLMRLFRQQTGSSPHAFVSRIRLQQAALLLKQRADSVLSIALSVGFSSETHFGKAFKKEYGISPGQYRKQPQEAVADGGFVI</sequence>
<keyword evidence="2" id="KW-0238">DNA-binding</keyword>
<reference evidence="5 6" key="1">
    <citation type="submission" date="2022-02" db="EMBL/GenBank/DDBJ databases">
        <title>Genome sequence data of Kingella unionensis sp. nov. strain CICC 24913 (CCUG 75125).</title>
        <authorList>
            <person name="Xiao M."/>
        </authorList>
    </citation>
    <scope>NUCLEOTIDE SEQUENCE [LARGE SCALE GENOMIC DNA]</scope>
    <source>
        <strain evidence="5 6">CICC 24913</strain>
    </source>
</reference>
<dbReference type="PROSITE" id="PS00041">
    <property type="entry name" value="HTH_ARAC_FAMILY_1"/>
    <property type="match status" value="1"/>
</dbReference>
<evidence type="ECO:0000313" key="5">
    <source>
        <dbReference type="EMBL" id="MCG6503125.1"/>
    </source>
</evidence>
<organism evidence="5 6">
    <name type="scientific">Kingella pumchi</name>
    <dbReference type="NCBI Taxonomy" id="2779506"/>
    <lineage>
        <taxon>Bacteria</taxon>
        <taxon>Pseudomonadati</taxon>
        <taxon>Pseudomonadota</taxon>
        <taxon>Betaproteobacteria</taxon>
        <taxon>Neisseriales</taxon>
        <taxon>Neisseriaceae</taxon>
        <taxon>Kingella</taxon>
    </lineage>
</organism>
<dbReference type="InterPro" id="IPR050204">
    <property type="entry name" value="AraC_XylS_family_regulators"/>
</dbReference>
<evidence type="ECO:0000256" key="3">
    <source>
        <dbReference type="ARBA" id="ARBA00023163"/>
    </source>
</evidence>
<dbReference type="Pfam" id="PF12852">
    <property type="entry name" value="Cupin_6"/>
    <property type="match status" value="1"/>
</dbReference>
<keyword evidence="6" id="KW-1185">Reference proteome</keyword>
<dbReference type="InterPro" id="IPR018060">
    <property type="entry name" value="HTH_AraC"/>
</dbReference>
<dbReference type="Proteomes" id="UP001298424">
    <property type="component" value="Unassembled WGS sequence"/>
</dbReference>
<evidence type="ECO:0000313" key="6">
    <source>
        <dbReference type="Proteomes" id="UP001298424"/>
    </source>
</evidence>
<comment type="caution">
    <text evidence="5">The sequence shown here is derived from an EMBL/GenBank/DDBJ whole genome shotgun (WGS) entry which is preliminary data.</text>
</comment>
<evidence type="ECO:0000256" key="1">
    <source>
        <dbReference type="ARBA" id="ARBA00023015"/>
    </source>
</evidence>
<dbReference type="EMBL" id="JAKOOW010000003">
    <property type="protein sequence ID" value="MCG6503125.1"/>
    <property type="molecule type" value="Genomic_DNA"/>
</dbReference>
<proteinExistence type="predicted"/>